<feature type="transmembrane region" description="Helical" evidence="4">
    <location>
        <begin position="75"/>
        <end position="95"/>
    </location>
</feature>
<feature type="transmembrane region" description="Helical" evidence="4">
    <location>
        <begin position="269"/>
        <end position="289"/>
    </location>
</feature>
<accession>A0A369N3P3</accession>
<dbReference type="InterPro" id="IPR016032">
    <property type="entry name" value="Sig_transdc_resp-reg_C-effctor"/>
</dbReference>
<keyword evidence="3" id="KW-0804">Transcription</keyword>
<feature type="transmembrane region" description="Helical" evidence="4">
    <location>
        <begin position="137"/>
        <end position="158"/>
    </location>
</feature>
<dbReference type="AlphaFoldDB" id="A0A369N3P3"/>
<keyword evidence="4" id="KW-0812">Transmembrane</keyword>
<dbReference type="Proteomes" id="UP000253857">
    <property type="component" value="Unassembled WGS sequence"/>
</dbReference>
<feature type="transmembrane region" description="Helical" evidence="4">
    <location>
        <begin position="353"/>
        <end position="375"/>
    </location>
</feature>
<keyword evidence="1" id="KW-0805">Transcription regulation</keyword>
<comment type="caution">
    <text evidence="6">The sequence shown here is derived from an EMBL/GenBank/DDBJ whole genome shotgun (WGS) entry which is preliminary data.</text>
</comment>
<dbReference type="InterPro" id="IPR000792">
    <property type="entry name" value="Tscrpt_reg_LuxR_C"/>
</dbReference>
<dbReference type="PANTHER" id="PTHR44688">
    <property type="entry name" value="DNA-BINDING TRANSCRIPTIONAL ACTIVATOR DEVR_DOSR"/>
    <property type="match status" value="1"/>
</dbReference>
<feature type="transmembrane region" description="Helical" evidence="4">
    <location>
        <begin position="328"/>
        <end position="347"/>
    </location>
</feature>
<evidence type="ECO:0000259" key="5">
    <source>
        <dbReference type="PROSITE" id="PS50043"/>
    </source>
</evidence>
<dbReference type="GO" id="GO:0006355">
    <property type="term" value="P:regulation of DNA-templated transcription"/>
    <property type="evidence" value="ECO:0007669"/>
    <property type="project" value="InterPro"/>
</dbReference>
<dbReference type="EMBL" id="PPTY01000017">
    <property type="protein sequence ID" value="RDB84329.1"/>
    <property type="molecule type" value="Genomic_DNA"/>
</dbReference>
<keyword evidence="4" id="KW-0472">Membrane</keyword>
<protein>
    <submittedName>
        <fullName evidence="6">Helix-turn-helix transcriptional regulator</fullName>
    </submittedName>
</protein>
<evidence type="ECO:0000256" key="3">
    <source>
        <dbReference type="ARBA" id="ARBA00023163"/>
    </source>
</evidence>
<evidence type="ECO:0000256" key="4">
    <source>
        <dbReference type="SAM" id="Phobius"/>
    </source>
</evidence>
<evidence type="ECO:0000256" key="2">
    <source>
        <dbReference type="ARBA" id="ARBA00023125"/>
    </source>
</evidence>
<reference evidence="6 7" key="1">
    <citation type="journal article" date="2018" name="Elife">
        <title>Discovery and characterization of a prevalent human gut bacterial enzyme sufficient for the inactivation of a family of plant toxins.</title>
        <authorList>
            <person name="Koppel N."/>
            <person name="Bisanz J.E."/>
            <person name="Pandelia M.E."/>
            <person name="Turnbaugh P.J."/>
            <person name="Balskus E.P."/>
        </authorList>
    </citation>
    <scope>NUCLEOTIDE SEQUENCE [LARGE SCALE GENOMIC DNA]</scope>
    <source>
        <strain evidence="6 7">FAA1-1-60AUCSF</strain>
    </source>
</reference>
<dbReference type="PANTHER" id="PTHR44688:SF16">
    <property type="entry name" value="DNA-BINDING TRANSCRIPTIONAL ACTIVATOR DEVR_DOSR"/>
    <property type="match status" value="1"/>
</dbReference>
<name>A0A369N3P3_EGGLN</name>
<evidence type="ECO:0000313" key="6">
    <source>
        <dbReference type="EMBL" id="RDB84329.1"/>
    </source>
</evidence>
<dbReference type="PRINTS" id="PR00038">
    <property type="entry name" value="HTHLUXR"/>
</dbReference>
<dbReference type="InterPro" id="IPR036388">
    <property type="entry name" value="WH-like_DNA-bd_sf"/>
</dbReference>
<feature type="domain" description="HTH luxR-type" evidence="5">
    <location>
        <begin position="482"/>
        <end position="547"/>
    </location>
</feature>
<dbReference type="SUPFAM" id="SSF46894">
    <property type="entry name" value="C-terminal effector domain of the bipartite response regulators"/>
    <property type="match status" value="1"/>
</dbReference>
<feature type="transmembrane region" description="Helical" evidence="4">
    <location>
        <begin position="195"/>
        <end position="215"/>
    </location>
</feature>
<keyword evidence="2" id="KW-0238">DNA-binding</keyword>
<feature type="transmembrane region" description="Helical" evidence="4">
    <location>
        <begin position="164"/>
        <end position="188"/>
    </location>
</feature>
<dbReference type="SMART" id="SM00421">
    <property type="entry name" value="HTH_LUXR"/>
    <property type="match status" value="1"/>
</dbReference>
<feature type="transmembrane region" description="Helical" evidence="4">
    <location>
        <begin position="107"/>
        <end position="125"/>
    </location>
</feature>
<dbReference type="CDD" id="cd06170">
    <property type="entry name" value="LuxR_C_like"/>
    <property type="match status" value="1"/>
</dbReference>
<organism evidence="6 7">
    <name type="scientific">Eggerthella lenta</name>
    <name type="common">Eubacterium lentum</name>
    <dbReference type="NCBI Taxonomy" id="84112"/>
    <lineage>
        <taxon>Bacteria</taxon>
        <taxon>Bacillati</taxon>
        <taxon>Actinomycetota</taxon>
        <taxon>Coriobacteriia</taxon>
        <taxon>Eggerthellales</taxon>
        <taxon>Eggerthellaceae</taxon>
        <taxon>Eggerthella</taxon>
    </lineage>
</organism>
<gene>
    <name evidence="6" type="ORF">C1871_09920</name>
</gene>
<sequence>MLEASARMRIAAKGGARRFPGETGVKSLQRGDGAQRIVPYRHPVVERSIMAGSTAQPRGIDRIAASLEPAFPLRMLGFGLIYAWSTCLWDIPLFLPFDGAALQTDASWMLSAAITPLACIVGSLIGRSRELATFRSLYVVGPLLTAIGTLCAIAHPLLSGSVQAAAYVVAGVGTGVGPVILILLWTCLFARTETGIVETVVPASFVAMLFCAIVVPSFQGGVAVGIVTLLPLASGALLLLSKRALDLGAIPRENVGERRAPGTVKAGNIARMFLVIFAVYGLGCLLPSVSLADVSARADTGATILGMLFALALAAGIVLFSRHINFEALFRWISAPFVFAVIVTALGTPAAAIAARALMNAVFTGIEIIMVLYFIRLAQKTGRTSTFFMGIGECAAYAGVFAGYVAQPAARSLIESGACSPAVFCLLLVGAFTIVTLLVPRRDVVWAEPSDPPERTGDATPAVLGRGSEADADDVIAARRIAVARRHGLSNRETEIFLMLAQGRSRPYIRDTLILSKNTVATHIRHIYEKMGIHSQQELIDLAQEGE</sequence>
<keyword evidence="4" id="KW-1133">Transmembrane helix</keyword>
<evidence type="ECO:0000313" key="7">
    <source>
        <dbReference type="Proteomes" id="UP000253857"/>
    </source>
</evidence>
<feature type="transmembrane region" description="Helical" evidence="4">
    <location>
        <begin position="387"/>
        <end position="406"/>
    </location>
</feature>
<dbReference type="GO" id="GO:0003677">
    <property type="term" value="F:DNA binding"/>
    <property type="evidence" value="ECO:0007669"/>
    <property type="project" value="UniProtKB-KW"/>
</dbReference>
<dbReference type="Gene3D" id="1.10.10.10">
    <property type="entry name" value="Winged helix-like DNA-binding domain superfamily/Winged helix DNA-binding domain"/>
    <property type="match status" value="1"/>
</dbReference>
<feature type="transmembrane region" description="Helical" evidence="4">
    <location>
        <begin position="221"/>
        <end position="240"/>
    </location>
</feature>
<feature type="transmembrane region" description="Helical" evidence="4">
    <location>
        <begin position="418"/>
        <end position="439"/>
    </location>
</feature>
<evidence type="ECO:0000256" key="1">
    <source>
        <dbReference type="ARBA" id="ARBA00023015"/>
    </source>
</evidence>
<dbReference type="PROSITE" id="PS50043">
    <property type="entry name" value="HTH_LUXR_2"/>
    <property type="match status" value="1"/>
</dbReference>
<proteinExistence type="predicted"/>
<feature type="transmembrane region" description="Helical" evidence="4">
    <location>
        <begin position="301"/>
        <end position="321"/>
    </location>
</feature>
<dbReference type="Pfam" id="PF00196">
    <property type="entry name" value="GerE"/>
    <property type="match status" value="1"/>
</dbReference>